<evidence type="ECO:0000256" key="3">
    <source>
        <dbReference type="ARBA" id="ARBA00022679"/>
    </source>
</evidence>
<reference evidence="8" key="1">
    <citation type="journal article" date="2002" name="Proc. Natl. Acad. Sci. U.S.A.">
        <title>Generation and initial analysis of more than 15,000 full-length human and mouse cDNA sequences.</title>
        <authorList>
            <consortium name="Mammalian Gene Collection Program Team"/>
            <person name="Strausberg R.L."/>
            <person name="Feingold E.A."/>
            <person name="Grouse L.H."/>
            <person name="Derge J.G."/>
            <person name="Klausner R.D."/>
            <person name="Collins F.S."/>
            <person name="Wagner L."/>
            <person name="Shenmen C.M."/>
            <person name="Schuler G.D."/>
            <person name="Altschul S.F."/>
            <person name="Zeeberg B."/>
            <person name="Buetow K.H."/>
            <person name="Schaefer C.F."/>
            <person name="Bhat N.K."/>
            <person name="Hopkins R.F."/>
            <person name="Jordan H."/>
            <person name="Moore T."/>
            <person name="Max S.I."/>
            <person name="Wang J."/>
            <person name="Hsieh F."/>
            <person name="Diatchenko L."/>
            <person name="Marusina K."/>
            <person name="Farmer A.A."/>
            <person name="Rubin G.M."/>
            <person name="Hong L."/>
            <person name="Stapleton M."/>
            <person name="Soares M.B."/>
            <person name="Bonaldo M.F."/>
            <person name="Casavant T.L."/>
            <person name="Scheetz T.E."/>
            <person name="Brownstein M.J."/>
            <person name="Usdin T.B."/>
            <person name="Toshiyuki S."/>
            <person name="Carninci P."/>
            <person name="Prange C."/>
            <person name="Raha S.S."/>
            <person name="Loquellano N.A."/>
            <person name="Peters G.J."/>
            <person name="Abramson R.D."/>
            <person name="Mullahy S.J."/>
            <person name="Bosak S.A."/>
            <person name="McEwan P.J."/>
            <person name="McKernan K.J."/>
            <person name="Malek J.A."/>
            <person name="Gunaratne P.H."/>
            <person name="Richards S."/>
            <person name="Worley K.C."/>
            <person name="Hale S."/>
            <person name="Garcia A.M."/>
            <person name="Gay L.J."/>
            <person name="Hulyk S.W."/>
            <person name="Villalon D.K."/>
            <person name="Muzny D.M."/>
            <person name="Sodergren E.J."/>
            <person name="Lu X."/>
            <person name="Gibbs R.A."/>
            <person name="Fahey J."/>
            <person name="Helton E."/>
            <person name="Ketteman M."/>
            <person name="Madan A."/>
            <person name="Rodrigues S."/>
            <person name="Sanchez A."/>
            <person name="Whiting M."/>
            <person name="Madan A."/>
            <person name="Young A.C."/>
            <person name="Shevchenko Y."/>
            <person name="Bouffard G.G."/>
            <person name="Blakesley R.W."/>
            <person name="Touchman J.W."/>
            <person name="Green E.D."/>
            <person name="Dickson M.C."/>
            <person name="Rodriguez A.C."/>
            <person name="Grimwood J."/>
            <person name="Schmutz J."/>
            <person name="Myers R.M."/>
            <person name="Butterfield Y.S."/>
            <person name="Krzywinski M.I."/>
            <person name="Skalska U."/>
            <person name="Smailus D.E."/>
            <person name="Schnerch A."/>
            <person name="Schein J.E."/>
            <person name="Jones S.J."/>
            <person name="Marra M.A."/>
        </authorList>
    </citation>
    <scope>NUCLEOTIDE SEQUENCE</scope>
    <source>
        <strain evidence="8">Tuebingen</strain>
    </source>
</reference>
<sequence>MSECTNFTEGEFYQAHFDPRAYVRNFYSSPRGHSDEKDFLTFVLGVFSRLFSTGKHRGQRLIDVGSGPSIHCVISACAHYDEILLSDFSDNNRREIEKWLKNQEGCLDWSPILQHVSKTEGKRPSDLEATLKQRIKKVLKCDVRLENPFDPLTLEPADCVITSLCLEAACKDMQIYRQALHGLTKLLCPGGLFVMVGVLSETFYKVDEQLFSCLSLKQNDIEEALKGFGFSIQEFNVLPAEDQNNSVSDFEAVFVLVATKNI</sequence>
<dbReference type="PROSITE" id="PS51681">
    <property type="entry name" value="SAM_MT_NNMT_PNMT_TEMT"/>
    <property type="match status" value="1"/>
</dbReference>
<evidence type="ECO:0000256" key="2">
    <source>
        <dbReference type="ARBA" id="ARBA00022603"/>
    </source>
</evidence>
<reference evidence="6 7" key="4">
    <citation type="journal article" date="2013" name="Nature">
        <title>The zebrafish reference genome sequence and its relationship to the human genome.</title>
        <authorList>
            <consortium name="Genome Reference Consortium Zebrafish"/>
            <person name="Howe K."/>
            <person name="Clark M.D."/>
            <person name="Torroja C.F."/>
            <person name="Torrance J."/>
            <person name="Berthelot C."/>
            <person name="Muffato M."/>
            <person name="Collins J.E."/>
            <person name="Humphray S."/>
            <person name="McLaren K."/>
            <person name="Matthews L."/>
            <person name="McLaren S."/>
            <person name="Sealy I."/>
            <person name="Caccamo M."/>
            <person name="Churcher C."/>
            <person name="Scott C."/>
            <person name="Barrett J.C."/>
            <person name="Koch R."/>
            <person name="Rauch G.J."/>
            <person name="White S."/>
            <person name="Chow W."/>
            <person name="Kilian B."/>
            <person name="Quintais L.T."/>
            <person name="Guerra-Assuncao J.A."/>
            <person name="Zhou Y."/>
            <person name="Gu Y."/>
            <person name="Yen J."/>
            <person name="Vogel J.H."/>
            <person name="Eyre T."/>
            <person name="Redmond S."/>
            <person name="Banerjee R."/>
            <person name="Chi J."/>
            <person name="Fu B."/>
            <person name="Langley E."/>
            <person name="Maguire S.F."/>
            <person name="Laird G.K."/>
            <person name="Lloyd D."/>
            <person name="Kenyon E."/>
            <person name="Donaldson S."/>
            <person name="Sehra H."/>
            <person name="Almeida-King J."/>
            <person name="Loveland J."/>
            <person name="Trevanion S."/>
            <person name="Jones M."/>
            <person name="Quail M."/>
            <person name="Willey D."/>
            <person name="Hunt A."/>
            <person name="Burton J."/>
            <person name="Sims S."/>
            <person name="McLay K."/>
            <person name="Plumb B."/>
            <person name="Davis J."/>
            <person name="Clee C."/>
            <person name="Oliver K."/>
            <person name="Clark R."/>
            <person name="Riddle C."/>
            <person name="Elliot D."/>
            <person name="Eliott D."/>
            <person name="Threadgold G."/>
            <person name="Harden G."/>
            <person name="Ware D."/>
            <person name="Begum S."/>
            <person name="Mortimore B."/>
            <person name="Mortimer B."/>
            <person name="Kerry G."/>
            <person name="Heath P."/>
            <person name="Phillimore B."/>
            <person name="Tracey A."/>
            <person name="Corby N."/>
            <person name="Dunn M."/>
            <person name="Johnson C."/>
            <person name="Wood J."/>
            <person name="Clark S."/>
            <person name="Pelan S."/>
            <person name="Griffiths G."/>
            <person name="Smith M."/>
            <person name="Glithero R."/>
            <person name="Howden P."/>
            <person name="Barker N."/>
            <person name="Lloyd C."/>
            <person name="Stevens C."/>
            <person name="Harley J."/>
            <person name="Holt K."/>
            <person name="Panagiotidis G."/>
            <person name="Lovell J."/>
            <person name="Beasley H."/>
            <person name="Henderson C."/>
            <person name="Gordon D."/>
            <person name="Auger K."/>
            <person name="Wright D."/>
            <person name="Collins J."/>
            <person name="Raisen C."/>
            <person name="Dyer L."/>
            <person name="Leung K."/>
            <person name="Robertson L."/>
            <person name="Ambridge K."/>
            <person name="Leongamornlert D."/>
            <person name="McGuire S."/>
            <person name="Gilderthorp R."/>
            <person name="Griffiths C."/>
            <person name="Manthravadi D."/>
            <person name="Nichol S."/>
            <person name="Barker G."/>
            <person name="Whitehead S."/>
            <person name="Kay M."/>
            <person name="Brown J."/>
            <person name="Murnane C."/>
            <person name="Gray E."/>
            <person name="Humphries M."/>
            <person name="Sycamore N."/>
            <person name="Barker D."/>
            <person name="Saunders D."/>
            <person name="Wallis J."/>
            <person name="Babbage A."/>
            <person name="Hammond S."/>
            <person name="Mashreghi-Mohammadi M."/>
            <person name="Barr L."/>
            <person name="Martin S."/>
            <person name="Wray P."/>
            <person name="Ellington A."/>
            <person name="Matthews N."/>
            <person name="Ellwood M."/>
            <person name="Woodmansey R."/>
            <person name="Clark G."/>
            <person name="Cooper J."/>
            <person name="Cooper J."/>
            <person name="Tromans A."/>
            <person name="Grafham D."/>
            <person name="Skuce C."/>
            <person name="Pandian R."/>
            <person name="Andrews R."/>
            <person name="Harrison E."/>
            <person name="Kimberley A."/>
            <person name="Garnett J."/>
            <person name="Fosker N."/>
            <person name="Hall R."/>
            <person name="Garner P."/>
            <person name="Kelly D."/>
            <person name="Bird C."/>
            <person name="Palmer S."/>
            <person name="Gehring I."/>
            <person name="Berger A."/>
            <person name="Dooley C.M."/>
            <person name="Ersan-Urun Z."/>
            <person name="Eser C."/>
            <person name="Geiger H."/>
            <person name="Geisler M."/>
            <person name="Karotki L."/>
            <person name="Kirn A."/>
            <person name="Konantz J."/>
            <person name="Konantz M."/>
            <person name="Oberlander M."/>
            <person name="Rudolph-Geiger S."/>
            <person name="Teucke M."/>
            <person name="Lanz C."/>
            <person name="Raddatz G."/>
            <person name="Osoegawa K."/>
            <person name="Zhu B."/>
            <person name="Rapp A."/>
            <person name="Widaa S."/>
            <person name="Langford C."/>
            <person name="Yang F."/>
            <person name="Schuster S.C."/>
            <person name="Carter N.P."/>
            <person name="Harrow J."/>
            <person name="Ning Z."/>
            <person name="Herrero J."/>
            <person name="Searle S.M."/>
            <person name="Enright A."/>
            <person name="Geisler R."/>
            <person name="Plasterk R.H."/>
            <person name="Lee C."/>
            <person name="Westerfield M."/>
            <person name="de Jong P.J."/>
            <person name="Zon L.I."/>
            <person name="Postlethwait J.H."/>
            <person name="Nusslein-Volhard C."/>
            <person name="Hubbard T.J."/>
            <person name="Roest Crollius H."/>
            <person name="Rogers J."/>
            <person name="Stemple D.L."/>
        </authorList>
    </citation>
    <scope>NUCLEOTIDE SEQUENCE [LARGE SCALE GENOMIC DNA]</scope>
    <source>
        <strain evidence="6">Tuebingen</strain>
    </source>
</reference>
<name>F1QUL7_DANRE</name>
<feature type="binding site" evidence="5">
    <location>
        <position position="27"/>
    </location>
    <ligand>
        <name>S-adenosyl-L-methionine</name>
        <dbReference type="ChEBI" id="CHEBI:59789"/>
    </ligand>
</feature>
<feature type="binding site" evidence="5">
    <location>
        <begin position="65"/>
        <end position="66"/>
    </location>
    <ligand>
        <name>S-adenosyl-L-methionine</name>
        <dbReference type="ChEBI" id="CHEBI:59789"/>
    </ligand>
</feature>
<dbReference type="Ensembl" id="ENSDART00000181249.1">
    <property type="protein sequence ID" value="ENSDARP00000151442.1"/>
    <property type="gene ID" value="ENSDARG00000116103.1"/>
</dbReference>
<dbReference type="GO" id="GO:0008170">
    <property type="term" value="F:N-methyltransferase activity"/>
    <property type="evidence" value="ECO:0000318"/>
    <property type="project" value="GO_Central"/>
</dbReference>
<dbReference type="Ensembl" id="ENSDART00000125060.4">
    <property type="protein sequence ID" value="ENSDARP00000108344.2"/>
    <property type="gene ID" value="ENSDARG00000086998.4"/>
</dbReference>
<feature type="binding site" evidence="5">
    <location>
        <begin position="142"/>
        <end position="143"/>
    </location>
    <ligand>
        <name>S-adenosyl-L-methionine</name>
        <dbReference type="ChEBI" id="CHEBI:59789"/>
    </ligand>
</feature>
<dbReference type="Gene3D" id="3.40.50.150">
    <property type="entry name" value="Vaccinia Virus protein VP39"/>
    <property type="match status" value="1"/>
</dbReference>
<dbReference type="AGR" id="ZFIN:ZDB-GENE-040426-1329"/>
<dbReference type="KEGG" id="dre:393330"/>
<dbReference type="OrthoDB" id="10050085at2759"/>
<feature type="binding site" evidence="5">
    <location>
        <position position="87"/>
    </location>
    <ligand>
        <name>S-adenosyl-L-methionine</name>
        <dbReference type="ChEBI" id="CHEBI:59789"/>
    </ligand>
</feature>
<dbReference type="GeneTree" id="ENSGT00390000011708"/>
<evidence type="ECO:0000313" key="6">
    <source>
        <dbReference type="Ensembl" id="ENSDARP00000108344"/>
    </source>
</evidence>
<evidence type="ECO:0000256" key="1">
    <source>
        <dbReference type="ARBA" id="ARBA00007996"/>
    </source>
</evidence>
<dbReference type="Reactome" id="R-DRE-156581">
    <property type="pathway name" value="Methylation"/>
</dbReference>
<reference evidence="8" key="2">
    <citation type="journal article" date="2011" name="Brief. Bioinform.">
        <title>Phylogenetic-based propagation of functional annotations within the Gene Ontology consortium.</title>
        <authorList>
            <person name="Gaudet P."/>
            <person name="Livstone M.S."/>
            <person name="Lewis S.E."/>
            <person name="Thomas P.D."/>
        </authorList>
    </citation>
    <scope>NUCLEOTIDE SEQUENCE</scope>
    <source>
        <strain evidence="8">Tuebingen</strain>
    </source>
</reference>
<evidence type="ECO:0000313" key="7">
    <source>
        <dbReference type="Proteomes" id="UP000000437"/>
    </source>
</evidence>
<reference evidence="6" key="3">
    <citation type="submission" date="2011-07" db="UniProtKB">
        <authorList>
            <consortium name="Ensembl"/>
        </authorList>
    </citation>
    <scope>IDENTIFICATION</scope>
    <source>
        <strain evidence="6">Tuebingen</strain>
    </source>
</reference>
<dbReference type="Reactome" id="R-DRE-196807">
    <property type="pathway name" value="Nicotinate metabolism"/>
</dbReference>
<dbReference type="eggNOG" id="KOG4564">
    <property type="taxonomic scope" value="Eukaryota"/>
</dbReference>
<keyword evidence="3" id="KW-0808">Transferase</keyword>
<dbReference type="RefSeq" id="NP_001104716.2">
    <property type="nucleotide sequence ID" value="NM_001111246.2"/>
</dbReference>
<dbReference type="ZFIN" id="ZDB-GENE-040426-1329">
    <property type="gene designation" value="zgc:64002"/>
</dbReference>
<evidence type="ECO:0000313" key="8">
    <source>
        <dbReference type="RefSeq" id="NP_001104716.2"/>
    </source>
</evidence>
<dbReference type="Pfam" id="PF01234">
    <property type="entry name" value="NNMT_PNMT_TEMT"/>
    <property type="match status" value="1"/>
</dbReference>
<dbReference type="SMR" id="F1QUL7"/>
<evidence type="ECO:0000256" key="4">
    <source>
        <dbReference type="ARBA" id="ARBA00022691"/>
    </source>
</evidence>
<dbReference type="PaxDb" id="7955-ENSDARP00000108344"/>
<gene>
    <name evidence="8 9" type="ORF">zgc:64002</name>
</gene>
<keyword evidence="7" id="KW-1185">Reference proteome</keyword>
<dbReference type="EMBL" id="BX004880">
    <property type="status" value="NOT_ANNOTATED_CDS"/>
    <property type="molecule type" value="Genomic_DNA"/>
</dbReference>
<dbReference type="GO" id="GO:0032259">
    <property type="term" value="P:methylation"/>
    <property type="evidence" value="ECO:0007669"/>
    <property type="project" value="UniProtKB-KW"/>
</dbReference>
<evidence type="ECO:0000313" key="9">
    <source>
        <dbReference type="ZFIN" id="ZDB-GENE-040426-1329"/>
    </source>
</evidence>
<dbReference type="STRING" id="7955.ENSDARP00000108344"/>
<dbReference type="InterPro" id="IPR000940">
    <property type="entry name" value="NNMT_TEMT_trans"/>
</dbReference>
<dbReference type="Bgee" id="ENSDARG00000086998">
    <property type="expression patterns" value="Expressed in liver and 13 other cell types or tissues"/>
</dbReference>
<dbReference type="PIRSF" id="PIRSF000384">
    <property type="entry name" value="PNMTase"/>
    <property type="match status" value="1"/>
</dbReference>
<dbReference type="HOGENOM" id="CLU_082526_1_1_1"/>
<dbReference type="GeneID" id="393330"/>
<accession>A0A8M1NGS3</accession>
<organism evidence="6">
    <name type="scientific">Danio rerio</name>
    <name type="common">Zebrafish</name>
    <name type="synonym">Brachydanio rerio</name>
    <dbReference type="NCBI Taxonomy" id="7955"/>
    <lineage>
        <taxon>Eukaryota</taxon>
        <taxon>Metazoa</taxon>
        <taxon>Chordata</taxon>
        <taxon>Craniata</taxon>
        <taxon>Vertebrata</taxon>
        <taxon>Euteleostomi</taxon>
        <taxon>Actinopterygii</taxon>
        <taxon>Neopterygii</taxon>
        <taxon>Teleostei</taxon>
        <taxon>Ostariophysi</taxon>
        <taxon>Cypriniformes</taxon>
        <taxon>Danionidae</taxon>
        <taxon>Danioninae</taxon>
        <taxon>Danio</taxon>
    </lineage>
</organism>
<dbReference type="InterPro" id="IPR029063">
    <property type="entry name" value="SAM-dependent_MTases_sf"/>
</dbReference>
<reference evidence="8" key="5">
    <citation type="submission" date="2025-04" db="UniProtKB">
        <authorList>
            <consortium name="RefSeq"/>
        </authorList>
    </citation>
    <scope>IDENTIFICATION</scope>
    <source>
        <strain evidence="8">Tuebingen</strain>
    </source>
</reference>
<evidence type="ECO:0000256" key="5">
    <source>
        <dbReference type="PIRSR" id="PIRSR000384-1"/>
    </source>
</evidence>
<proteinExistence type="inferred from homology"/>
<accession>F1QUL7</accession>
<dbReference type="AlphaFoldDB" id="F1QUL7"/>
<comment type="similarity">
    <text evidence="1">Belongs to the class I-like SAM-binding methyltransferase superfamily. NNMT/PNMT/TEMT family.</text>
</comment>
<protein>
    <submittedName>
        <fullName evidence="8">Uncharacterized protein LOC393330</fullName>
        <ecNumber evidence="8">2.1.1.1</ecNumber>
    </submittedName>
    <submittedName>
        <fullName evidence="6">Zgc:64002</fullName>
    </submittedName>
</protein>
<keyword evidence="4 5" id="KW-0949">S-adenosyl-L-methionine</keyword>
<dbReference type="GO" id="GO:0005829">
    <property type="term" value="C:cytosol"/>
    <property type="evidence" value="ECO:0000318"/>
    <property type="project" value="GO_Central"/>
</dbReference>
<feature type="binding site" evidence="5">
    <location>
        <position position="22"/>
    </location>
    <ligand>
        <name>S-adenosyl-L-methionine</name>
        <dbReference type="ChEBI" id="CHEBI:59789"/>
    </ligand>
</feature>
<dbReference type="PANTHER" id="PTHR10867:SF32">
    <property type="entry name" value="NICOTINAMIDE N-METHYLTRANSFERASE"/>
    <property type="match status" value="1"/>
</dbReference>
<dbReference type="Ensembl" id="ENSDART00000190130.1">
    <property type="protein sequence ID" value="ENSDARP00000154320.1"/>
    <property type="gene ID" value="ENSDARG00000113075.1"/>
</dbReference>
<feature type="binding site" evidence="5">
    <location>
        <position position="92"/>
    </location>
    <ligand>
        <name>S-adenosyl-L-methionine</name>
        <dbReference type="ChEBI" id="CHEBI:59789"/>
    </ligand>
</feature>
<keyword evidence="2" id="KW-0489">Methyltransferase</keyword>
<dbReference type="SUPFAM" id="SSF53335">
    <property type="entry name" value="S-adenosyl-L-methionine-dependent methyltransferases"/>
    <property type="match status" value="1"/>
</dbReference>
<dbReference type="Proteomes" id="UP000000437">
    <property type="component" value="Chromosome 11"/>
</dbReference>
<dbReference type="PANTHER" id="PTHR10867">
    <property type="entry name" value="NNMT/PNMT/TEMT FAMILY MEMBER"/>
    <property type="match status" value="1"/>
</dbReference>
<dbReference type="EC" id="2.1.1.1" evidence="8"/>
<dbReference type="FunFam" id="3.40.50.150:FF:000065">
    <property type="entry name" value="Phenylethanolamine N-methyltransferase"/>
    <property type="match status" value="1"/>
</dbReference>
<dbReference type="GO" id="GO:0008112">
    <property type="term" value="F:nicotinamide N-methyltransferase activity"/>
    <property type="evidence" value="ECO:0007669"/>
    <property type="project" value="UniProtKB-EC"/>
</dbReference>
<dbReference type="OMA" id="CMYTAMA"/>